<dbReference type="EMBL" id="JAUEPR010000012">
    <property type="protein sequence ID" value="KAK0479222.1"/>
    <property type="molecule type" value="Genomic_DNA"/>
</dbReference>
<organism evidence="3 4">
    <name type="scientific">Armillaria novae-zelandiae</name>
    <dbReference type="NCBI Taxonomy" id="153914"/>
    <lineage>
        <taxon>Eukaryota</taxon>
        <taxon>Fungi</taxon>
        <taxon>Dikarya</taxon>
        <taxon>Basidiomycota</taxon>
        <taxon>Agaricomycotina</taxon>
        <taxon>Agaricomycetes</taxon>
        <taxon>Agaricomycetidae</taxon>
        <taxon>Agaricales</taxon>
        <taxon>Marasmiineae</taxon>
        <taxon>Physalacriaceae</taxon>
        <taxon>Armillaria</taxon>
    </lineage>
</organism>
<evidence type="ECO:0000256" key="2">
    <source>
        <dbReference type="SAM" id="Phobius"/>
    </source>
</evidence>
<proteinExistence type="predicted"/>
<evidence type="ECO:0000256" key="1">
    <source>
        <dbReference type="SAM" id="MobiDB-lite"/>
    </source>
</evidence>
<feature type="region of interest" description="Disordered" evidence="1">
    <location>
        <begin position="76"/>
        <end position="125"/>
    </location>
</feature>
<dbReference type="Proteomes" id="UP001175227">
    <property type="component" value="Unassembled WGS sequence"/>
</dbReference>
<reference evidence="3" key="1">
    <citation type="submission" date="2023-06" db="EMBL/GenBank/DDBJ databases">
        <authorList>
            <consortium name="Lawrence Berkeley National Laboratory"/>
            <person name="Ahrendt S."/>
            <person name="Sahu N."/>
            <person name="Indic B."/>
            <person name="Wong-Bajracharya J."/>
            <person name="Merenyi Z."/>
            <person name="Ke H.-M."/>
            <person name="Monk M."/>
            <person name="Kocsube S."/>
            <person name="Drula E."/>
            <person name="Lipzen A."/>
            <person name="Balint B."/>
            <person name="Henrissat B."/>
            <person name="Andreopoulos B."/>
            <person name="Martin F.M."/>
            <person name="Harder C.B."/>
            <person name="Rigling D."/>
            <person name="Ford K.L."/>
            <person name="Foster G.D."/>
            <person name="Pangilinan J."/>
            <person name="Papanicolaou A."/>
            <person name="Barry K."/>
            <person name="LaButti K."/>
            <person name="Viragh M."/>
            <person name="Koriabine M."/>
            <person name="Yan M."/>
            <person name="Riley R."/>
            <person name="Champramary S."/>
            <person name="Plett K.L."/>
            <person name="Tsai I.J."/>
            <person name="Slot J."/>
            <person name="Sipos G."/>
            <person name="Plett J."/>
            <person name="Nagy L.G."/>
            <person name="Grigoriev I.V."/>
        </authorList>
    </citation>
    <scope>NUCLEOTIDE SEQUENCE</scope>
    <source>
        <strain evidence="3">ICMP 16352</strain>
    </source>
</reference>
<keyword evidence="2" id="KW-1133">Transmembrane helix</keyword>
<keyword evidence="4" id="KW-1185">Reference proteome</keyword>
<name>A0AA39P7W1_9AGAR</name>
<evidence type="ECO:0000313" key="3">
    <source>
        <dbReference type="EMBL" id="KAK0479222.1"/>
    </source>
</evidence>
<feature type="transmembrane region" description="Helical" evidence="2">
    <location>
        <begin position="43"/>
        <end position="66"/>
    </location>
</feature>
<evidence type="ECO:0000313" key="4">
    <source>
        <dbReference type="Proteomes" id="UP001175227"/>
    </source>
</evidence>
<keyword evidence="2" id="KW-0812">Transmembrane</keyword>
<comment type="caution">
    <text evidence="3">The sequence shown here is derived from an EMBL/GenBank/DDBJ whole genome shotgun (WGS) entry which is preliminary data.</text>
</comment>
<sequence length="125" mass="13107">MNDVDCGWDLSWYKRARGLNHPLPQLFLLLPSSLRSLVQLPTITMLFNANIAAVVALALAMSAYAAPIDGPSFSNPAAPAAGAPVRRDTVPGEGPAVKINKANDSSPSYVEGSGYNNGTPKNVDA</sequence>
<feature type="compositionally biased region" description="Polar residues" evidence="1">
    <location>
        <begin position="102"/>
        <end position="125"/>
    </location>
</feature>
<gene>
    <name evidence="3" type="ORF">IW261DRAFT_1608130</name>
</gene>
<dbReference type="AlphaFoldDB" id="A0AA39P7W1"/>
<protein>
    <submittedName>
        <fullName evidence="3">Uncharacterized protein</fullName>
    </submittedName>
</protein>
<accession>A0AA39P7W1</accession>
<keyword evidence="2" id="KW-0472">Membrane</keyword>